<reference evidence="2" key="2">
    <citation type="submission" date="2023-06" db="EMBL/GenBank/DDBJ databases">
        <authorList>
            <person name="Ma L."/>
            <person name="Liu K.-W."/>
            <person name="Li Z."/>
            <person name="Hsiao Y.-Y."/>
            <person name="Qi Y."/>
            <person name="Fu T."/>
            <person name="Tang G."/>
            <person name="Zhang D."/>
            <person name="Sun W.-H."/>
            <person name="Liu D.-K."/>
            <person name="Li Y."/>
            <person name="Chen G.-Z."/>
            <person name="Liu X.-D."/>
            <person name="Liao X.-Y."/>
            <person name="Jiang Y.-T."/>
            <person name="Yu X."/>
            <person name="Hao Y."/>
            <person name="Huang J."/>
            <person name="Zhao X.-W."/>
            <person name="Ke S."/>
            <person name="Chen Y.-Y."/>
            <person name="Wu W.-L."/>
            <person name="Hsu J.-L."/>
            <person name="Lin Y.-F."/>
            <person name="Huang M.-D."/>
            <person name="Li C.-Y."/>
            <person name="Huang L."/>
            <person name="Wang Z.-W."/>
            <person name="Zhao X."/>
            <person name="Zhong W.-Y."/>
            <person name="Peng D.-H."/>
            <person name="Ahmad S."/>
            <person name="Lan S."/>
            <person name="Zhang J.-S."/>
            <person name="Tsai W.-C."/>
            <person name="Van De Peer Y."/>
            <person name="Liu Z.-J."/>
        </authorList>
    </citation>
    <scope>NUCLEOTIDE SEQUENCE</scope>
    <source>
        <strain evidence="2">SCP</strain>
        <tissue evidence="2">Leaves</tissue>
    </source>
</reference>
<dbReference type="AlphaFoldDB" id="A0AAV8ZYN8"/>
<protein>
    <submittedName>
        <fullName evidence="2">Uncharacterized protein</fullName>
    </submittedName>
</protein>
<evidence type="ECO:0000313" key="3">
    <source>
        <dbReference type="Proteomes" id="UP001179952"/>
    </source>
</evidence>
<keyword evidence="3" id="KW-1185">Reference proteome</keyword>
<dbReference type="Proteomes" id="UP001179952">
    <property type="component" value="Unassembled WGS sequence"/>
</dbReference>
<gene>
    <name evidence="2" type="ORF">QJS04_geneDACA020110</name>
</gene>
<organism evidence="2 3">
    <name type="scientific">Acorus gramineus</name>
    <name type="common">Dwarf sweet flag</name>
    <dbReference type="NCBI Taxonomy" id="55184"/>
    <lineage>
        <taxon>Eukaryota</taxon>
        <taxon>Viridiplantae</taxon>
        <taxon>Streptophyta</taxon>
        <taxon>Embryophyta</taxon>
        <taxon>Tracheophyta</taxon>
        <taxon>Spermatophyta</taxon>
        <taxon>Magnoliopsida</taxon>
        <taxon>Liliopsida</taxon>
        <taxon>Acoraceae</taxon>
        <taxon>Acorus</taxon>
    </lineage>
</organism>
<evidence type="ECO:0000256" key="1">
    <source>
        <dbReference type="SAM" id="MobiDB-lite"/>
    </source>
</evidence>
<feature type="compositionally biased region" description="Low complexity" evidence="1">
    <location>
        <begin position="29"/>
        <end position="54"/>
    </location>
</feature>
<evidence type="ECO:0000313" key="2">
    <source>
        <dbReference type="EMBL" id="KAK1257427.1"/>
    </source>
</evidence>
<dbReference type="EMBL" id="JAUJYN010000044">
    <property type="protein sequence ID" value="KAK1257427.1"/>
    <property type="molecule type" value="Genomic_DNA"/>
</dbReference>
<feature type="compositionally biased region" description="Low complexity" evidence="1">
    <location>
        <begin position="10"/>
        <end position="21"/>
    </location>
</feature>
<sequence length="99" mass="11089">MRTSYCLPISSKPSDRLSSSSGVKRTSWRGSRLRSIASGSRGRRSSFAGPSSSSEADELERMKRIVMIKRYRRTPLRLHSFGPTSIFFCPSMNASIIDI</sequence>
<reference evidence="2" key="1">
    <citation type="journal article" date="2023" name="Nat. Commun.">
        <title>Diploid and tetraploid genomes of Acorus and the evolution of monocots.</title>
        <authorList>
            <person name="Ma L."/>
            <person name="Liu K.W."/>
            <person name="Li Z."/>
            <person name="Hsiao Y.Y."/>
            <person name="Qi Y."/>
            <person name="Fu T."/>
            <person name="Tang G.D."/>
            <person name="Zhang D."/>
            <person name="Sun W.H."/>
            <person name="Liu D.K."/>
            <person name="Li Y."/>
            <person name="Chen G.Z."/>
            <person name="Liu X.D."/>
            <person name="Liao X.Y."/>
            <person name="Jiang Y.T."/>
            <person name="Yu X."/>
            <person name="Hao Y."/>
            <person name="Huang J."/>
            <person name="Zhao X.W."/>
            <person name="Ke S."/>
            <person name="Chen Y.Y."/>
            <person name="Wu W.L."/>
            <person name="Hsu J.L."/>
            <person name="Lin Y.F."/>
            <person name="Huang M.D."/>
            <person name="Li C.Y."/>
            <person name="Huang L."/>
            <person name="Wang Z.W."/>
            <person name="Zhao X."/>
            <person name="Zhong W.Y."/>
            <person name="Peng D.H."/>
            <person name="Ahmad S."/>
            <person name="Lan S."/>
            <person name="Zhang J.S."/>
            <person name="Tsai W.C."/>
            <person name="Van de Peer Y."/>
            <person name="Liu Z.J."/>
        </authorList>
    </citation>
    <scope>NUCLEOTIDE SEQUENCE</scope>
    <source>
        <strain evidence="2">SCP</strain>
    </source>
</reference>
<comment type="caution">
    <text evidence="2">The sequence shown here is derived from an EMBL/GenBank/DDBJ whole genome shotgun (WGS) entry which is preliminary data.</text>
</comment>
<name>A0AAV8ZYN8_ACOGR</name>
<feature type="region of interest" description="Disordered" evidence="1">
    <location>
        <begin position="1"/>
        <end position="59"/>
    </location>
</feature>
<proteinExistence type="predicted"/>
<accession>A0AAV8ZYN8</accession>